<evidence type="ECO:0000313" key="3">
    <source>
        <dbReference type="EMBL" id="KAK6589628.1"/>
    </source>
</evidence>
<evidence type="ECO:0000256" key="2">
    <source>
        <dbReference type="SAM" id="MobiDB-lite"/>
    </source>
</evidence>
<keyword evidence="4" id="KW-1185">Reference proteome</keyword>
<comment type="caution">
    <text evidence="3">The sequence shown here is derived from an EMBL/GenBank/DDBJ whole genome shotgun (WGS) entry which is preliminary data.</text>
</comment>
<dbReference type="AlphaFoldDB" id="A0AAV9XY21"/>
<protein>
    <submittedName>
        <fullName evidence="3">Uncharacterized protein</fullName>
    </submittedName>
</protein>
<accession>A0AAV9XY21</accession>
<sequence>MSENGLNCKYITRRYSLSNSEKTTIGKSLLRYIQVSHYFKKPTISTINENKRQELINRHRDEIEKKNIQEVIKSNNDFLLNEVNNTLSECIREDVNINNIDKQTKWLNQLINGNPPIQKSGNIDRKIKPNDGKNLFRDKYKIYEDLNTNIDKNLHIKSDKGFPVLNYQYNNIEDTVLKWNPPKYIDNYKNRNFKRKLRVLKENESNNDDDSTNNINYIKDNKHEKSVIDEDKLIPVIGELKSESEMNKKSNMEEKLYIKQYYDEIKSNNSLLDYIKEKNGNNDEFNSWLENTQNVNDDDDYYYNNKNEDEVVKGDLSFSPDKNAFIKTKYDDEALDLHLRNDYRRFDIILDSNLFGYCDFDDSDSVITNILKIGNNCEVDSYNGNDKKAKSATNGRVNNEKDVQDSENKSKGIKRDINSTYKDDHKSKKTFVNLSKNKIQAPKNNIVKVMNKNPSNSSDNGNSIKKKKEMDTNIINGINYNSLINMLLKAGAEVDEDEEKIIKEEKDQLKKLKLPYNNINYKTSLLNIEREERVFTEEEIKEYYDKKRKNRIEIRKKVLDEEKYIKNYSIKLLYDNPVMLQAYIQKMDNEIELKKKKYEQEKNYRIHLSYQLKFMIERNSELMISNNNIKNEIERLENDYSYKMEYINEYSNKLNSELNNLENIYQILINSLGMLCQWCVCEPEYLDPECTKEWENSSVSFLPGGRASHALLLCKRICEFDKRLSALYKSMYIHNYKNGLKILKKRTKSINTESISPSIDKEKDELNGNV</sequence>
<dbReference type="EMBL" id="JAWDEY010000011">
    <property type="protein sequence ID" value="KAK6589628.1"/>
    <property type="molecule type" value="Genomic_DNA"/>
</dbReference>
<evidence type="ECO:0000313" key="4">
    <source>
        <dbReference type="Proteomes" id="UP001311799"/>
    </source>
</evidence>
<feature type="coiled-coil region" evidence="1">
    <location>
        <begin position="584"/>
        <end position="671"/>
    </location>
</feature>
<proteinExistence type="predicted"/>
<evidence type="ECO:0000256" key="1">
    <source>
        <dbReference type="SAM" id="Coils"/>
    </source>
</evidence>
<dbReference type="Proteomes" id="UP001311799">
    <property type="component" value="Unassembled WGS sequence"/>
</dbReference>
<name>A0AAV9XY21_9CRYT</name>
<gene>
    <name evidence="3" type="ORF">RS030_131</name>
</gene>
<feature type="region of interest" description="Disordered" evidence="2">
    <location>
        <begin position="382"/>
        <end position="414"/>
    </location>
</feature>
<keyword evidence="1" id="KW-0175">Coiled coil</keyword>
<organism evidence="3 4">
    <name type="scientific">Cryptosporidium xiaoi</name>
    <dbReference type="NCBI Taxonomy" id="659607"/>
    <lineage>
        <taxon>Eukaryota</taxon>
        <taxon>Sar</taxon>
        <taxon>Alveolata</taxon>
        <taxon>Apicomplexa</taxon>
        <taxon>Conoidasida</taxon>
        <taxon>Coccidia</taxon>
        <taxon>Eucoccidiorida</taxon>
        <taxon>Eimeriorina</taxon>
        <taxon>Cryptosporidiidae</taxon>
        <taxon>Cryptosporidium</taxon>
    </lineage>
</organism>
<feature type="compositionally biased region" description="Basic and acidic residues" evidence="2">
    <location>
        <begin position="398"/>
        <end position="414"/>
    </location>
</feature>
<reference evidence="3 4" key="1">
    <citation type="submission" date="2023-10" db="EMBL/GenBank/DDBJ databases">
        <title>Comparative genomics analysis reveals potential genetic determinants of host preference in Cryptosporidium xiaoi.</title>
        <authorList>
            <person name="Xiao L."/>
            <person name="Li J."/>
        </authorList>
    </citation>
    <scope>NUCLEOTIDE SEQUENCE [LARGE SCALE GENOMIC DNA]</scope>
    <source>
        <strain evidence="3 4">52996</strain>
    </source>
</reference>